<dbReference type="Proteomes" id="UP001258994">
    <property type="component" value="Chromosome"/>
</dbReference>
<dbReference type="RefSeq" id="WP_348390436.1">
    <property type="nucleotide sequence ID" value="NZ_CP134145.1"/>
</dbReference>
<sequence length="347" mass="40599">MKICLVGKHSNRTPFAYSEYKLLFKESFTYVTRPENADILIFGFFIDIKENIEIIKYSLKMNPQIQIVILSEEPLWDTLWSPDFTRKKQNVTIEGINIEFYFLNHETTDIFDFVMFPYFLTTSNDYIVRYHCLFQQNSNLTNTEIRSSLTTASIDKAFYAEHRLGDKYNVDFPLNDTRGLCSFRTELTLKFQNEDALIVGRGWEQTQKRQKLPDWHLDKLATISYKSRIVSALENTHHPKYVTEKLFDAFAALTVPIYYASNDHRVKKLVDDGSYINVFNFSIDEAELSVHQFEVSDEFISLYKGQQSKLAKLFSDYNALNRERRTVVQKVLNELTIINTLPISISV</sequence>
<proteinExistence type="predicted"/>
<name>A0ABY9TS97_9GAMM</name>
<evidence type="ECO:0000313" key="3">
    <source>
        <dbReference type="Proteomes" id="UP001258994"/>
    </source>
</evidence>
<dbReference type="InterPro" id="IPR055270">
    <property type="entry name" value="Glyco_tran_10_C"/>
</dbReference>
<accession>A0ABY9TS97</accession>
<gene>
    <name evidence="2" type="ORF">RGQ13_14375</name>
</gene>
<dbReference type="Gene3D" id="3.40.50.11660">
    <property type="entry name" value="Glycosyl transferase family 10, C-terminal domain"/>
    <property type="match status" value="1"/>
</dbReference>
<dbReference type="InterPro" id="IPR038577">
    <property type="entry name" value="GT10-like_C_sf"/>
</dbReference>
<evidence type="ECO:0000259" key="1">
    <source>
        <dbReference type="Pfam" id="PF00852"/>
    </source>
</evidence>
<dbReference type="EMBL" id="CP134145">
    <property type="protein sequence ID" value="WNC71301.1"/>
    <property type="molecule type" value="Genomic_DNA"/>
</dbReference>
<dbReference type="SUPFAM" id="SSF53756">
    <property type="entry name" value="UDP-Glycosyltransferase/glycogen phosphorylase"/>
    <property type="match status" value="1"/>
</dbReference>
<keyword evidence="3" id="KW-1185">Reference proteome</keyword>
<reference evidence="3" key="1">
    <citation type="submission" date="2023-09" db="EMBL/GenBank/DDBJ databases">
        <authorList>
            <person name="Li S."/>
            <person name="Li X."/>
            <person name="Zhang C."/>
            <person name="Zhao Z."/>
        </authorList>
    </citation>
    <scope>NUCLEOTIDE SEQUENCE [LARGE SCALE GENOMIC DNA]</scope>
    <source>
        <strain evidence="3">SQ149</strain>
    </source>
</reference>
<evidence type="ECO:0000313" key="2">
    <source>
        <dbReference type="EMBL" id="WNC71301.1"/>
    </source>
</evidence>
<dbReference type="Pfam" id="PF00852">
    <property type="entry name" value="Glyco_transf_10"/>
    <property type="match status" value="1"/>
</dbReference>
<organism evidence="2 3">
    <name type="scientific">Thalassotalea psychrophila</name>
    <dbReference type="NCBI Taxonomy" id="3065647"/>
    <lineage>
        <taxon>Bacteria</taxon>
        <taxon>Pseudomonadati</taxon>
        <taxon>Pseudomonadota</taxon>
        <taxon>Gammaproteobacteria</taxon>
        <taxon>Alteromonadales</taxon>
        <taxon>Colwelliaceae</taxon>
        <taxon>Thalassotalea</taxon>
    </lineage>
</organism>
<feature type="domain" description="Fucosyltransferase C-terminal" evidence="1">
    <location>
        <begin position="229"/>
        <end position="285"/>
    </location>
</feature>
<protein>
    <submittedName>
        <fullName evidence="2">Glycosyltransferase family 10</fullName>
    </submittedName>
</protein>